<dbReference type="AlphaFoldDB" id="A0A923IC70"/>
<dbReference type="Pfam" id="PF06833">
    <property type="entry name" value="MdcE"/>
    <property type="match status" value="1"/>
</dbReference>
<dbReference type="GO" id="GO:0009317">
    <property type="term" value="C:acetyl-CoA carboxylase complex"/>
    <property type="evidence" value="ECO:0007669"/>
    <property type="project" value="InterPro"/>
</dbReference>
<dbReference type="InterPro" id="IPR000438">
    <property type="entry name" value="Acetyl_CoA_COase_Trfase_b_su"/>
</dbReference>
<dbReference type="Proteomes" id="UP000612361">
    <property type="component" value="Unassembled WGS sequence"/>
</dbReference>
<evidence type="ECO:0000259" key="1">
    <source>
        <dbReference type="PROSITE" id="PS50980"/>
    </source>
</evidence>
<evidence type="ECO:0000313" key="2">
    <source>
        <dbReference type="EMBL" id="MBC3936690.1"/>
    </source>
</evidence>
<dbReference type="PRINTS" id="PR01070">
    <property type="entry name" value="ACCCTRFRASEB"/>
</dbReference>
<dbReference type="PANTHER" id="PTHR43842">
    <property type="entry name" value="PROPIONYL-COA CARBOXYLASE BETA CHAIN"/>
    <property type="match status" value="1"/>
</dbReference>
<dbReference type="InterPro" id="IPR034733">
    <property type="entry name" value="AcCoA_carboxyl_beta"/>
</dbReference>
<accession>A0A923IC70</accession>
<dbReference type="GO" id="GO:0004658">
    <property type="term" value="F:propionyl-CoA carboxylase activity"/>
    <property type="evidence" value="ECO:0007669"/>
    <property type="project" value="TreeGrafter"/>
</dbReference>
<dbReference type="RefSeq" id="WP_186882226.1">
    <property type="nucleotide sequence ID" value="NZ_JACOGG010000018.1"/>
</dbReference>
<dbReference type="EMBL" id="JACOGG010000018">
    <property type="protein sequence ID" value="MBC3936690.1"/>
    <property type="molecule type" value="Genomic_DNA"/>
</dbReference>
<dbReference type="GO" id="GO:0003989">
    <property type="term" value="F:acetyl-CoA carboxylase activity"/>
    <property type="evidence" value="ECO:0007669"/>
    <property type="project" value="InterPro"/>
</dbReference>
<dbReference type="PANTHER" id="PTHR43842:SF2">
    <property type="entry name" value="PROPIONYL-COA CARBOXYLASE BETA CHAIN, MITOCHONDRIAL"/>
    <property type="match status" value="1"/>
</dbReference>
<dbReference type="NCBIfam" id="NF005530">
    <property type="entry name" value="PRK07189.1"/>
    <property type="match status" value="1"/>
</dbReference>
<proteinExistence type="predicted"/>
<dbReference type="PROSITE" id="PS50980">
    <property type="entry name" value="COA_CT_NTER"/>
    <property type="match status" value="1"/>
</dbReference>
<gene>
    <name evidence="2" type="ORF">H8K47_15085</name>
</gene>
<dbReference type="InterPro" id="IPR011762">
    <property type="entry name" value="COA_CT_N"/>
</dbReference>
<sequence length="517" mass="55407">MISAASSPTPNFVYATPRERLSGLVDQFCELLPPSAHQYSHQLQALGLPVAADDGVVIGSGYLNGQLIYLAAQDGRFMGGSVGEIHGAKMLGLCRLALQERPAALVLLGDSGGVRLQEANAGLLAIAELLRAVLEVRAAGIPVLMLIGGQRGCFGGMGLVAHCANAIVMSPNARLGMSGPEVIASACGRAEYDPADQAQIMATTGAQHRLEQGDVLQLVSGQIEDFRAVLPEFIQRYSSGAALTLITCLDEHQLLRQRLQSALLSEQLAATPVTAHTLQDDPLLQVLLNFKAYDWQLRGDAQLVHGELSIAAKRWTLIALRQHAVIGVELAWQMANLVLAAIQRQPHHPLLLLIDTAGQRLRRQEEMLGLPRFMAHLAKCLQLARLADIPLLALIYDQALSGAIVATGMMADQCYALEAAQIHVMAAPAVASITGMSVDRVRTLNGHDPGFAPGVTHYWAMGGIDAIWSQPTAELLLQALLRRSNADCRTWLGLQRGGRSLAQHIADAVLSSAKRNE</sequence>
<protein>
    <submittedName>
        <fullName evidence="2">Biotin-independent malonate decarboxylase subunit beta</fullName>
    </submittedName>
</protein>
<dbReference type="InterPro" id="IPR029045">
    <property type="entry name" value="ClpP/crotonase-like_dom_sf"/>
</dbReference>
<reference evidence="2" key="1">
    <citation type="submission" date="2020-08" db="EMBL/GenBank/DDBJ databases">
        <title>Novel species isolated from subtropical streams in China.</title>
        <authorList>
            <person name="Lu H."/>
        </authorList>
    </citation>
    <scope>NUCLEOTIDE SEQUENCE</scope>
    <source>
        <strain evidence="2">CY7W</strain>
    </source>
</reference>
<evidence type="ECO:0000313" key="3">
    <source>
        <dbReference type="Proteomes" id="UP000612361"/>
    </source>
</evidence>
<comment type="caution">
    <text evidence="2">The sequence shown here is derived from an EMBL/GenBank/DDBJ whole genome shotgun (WGS) entry which is preliminary data.</text>
</comment>
<name>A0A923IC70_9BURK</name>
<dbReference type="GO" id="GO:0006633">
    <property type="term" value="P:fatty acid biosynthetic process"/>
    <property type="evidence" value="ECO:0007669"/>
    <property type="project" value="InterPro"/>
</dbReference>
<keyword evidence="3" id="KW-1185">Reference proteome</keyword>
<dbReference type="Gene3D" id="3.90.226.10">
    <property type="entry name" value="2-enoyl-CoA Hydratase, Chain A, domain 1"/>
    <property type="match status" value="2"/>
</dbReference>
<dbReference type="Pfam" id="PF01039">
    <property type="entry name" value="Carboxyl_trans"/>
    <property type="match status" value="1"/>
</dbReference>
<feature type="domain" description="CoA carboxyltransferase N-terminal" evidence="1">
    <location>
        <begin position="1"/>
        <end position="242"/>
    </location>
</feature>
<dbReference type="SUPFAM" id="SSF52096">
    <property type="entry name" value="ClpP/crotonase"/>
    <property type="match status" value="2"/>
</dbReference>
<dbReference type="InterPro" id="IPR051047">
    <property type="entry name" value="AccD/PCCB"/>
</dbReference>
<organism evidence="2 3">
    <name type="scientific">Undibacterium rugosum</name>
    <dbReference type="NCBI Taxonomy" id="2762291"/>
    <lineage>
        <taxon>Bacteria</taxon>
        <taxon>Pseudomonadati</taxon>
        <taxon>Pseudomonadota</taxon>
        <taxon>Betaproteobacteria</taxon>
        <taxon>Burkholderiales</taxon>
        <taxon>Oxalobacteraceae</taxon>
        <taxon>Undibacterium</taxon>
    </lineage>
</organism>